<dbReference type="InterPro" id="IPR015813">
    <property type="entry name" value="Pyrv/PenolPyrv_kinase-like_dom"/>
</dbReference>
<dbReference type="AlphaFoldDB" id="A0A7C9NZE5"/>
<comment type="caution">
    <text evidence="3">The sequence shown here is derived from an EMBL/GenBank/DDBJ whole genome shotgun (WGS) entry which is preliminary data.</text>
</comment>
<evidence type="ECO:0000256" key="1">
    <source>
        <dbReference type="ARBA" id="ARBA00022723"/>
    </source>
</evidence>
<evidence type="ECO:0000313" key="3">
    <source>
        <dbReference type="EMBL" id="NBI34490.1"/>
    </source>
</evidence>
<organism evidence="3">
    <name type="scientific">Muribaculaceae bacterium Z82</name>
    <dbReference type="NCBI Taxonomy" id="2304548"/>
    <lineage>
        <taxon>Bacteria</taxon>
        <taxon>Pseudomonadati</taxon>
        <taxon>Bacteroidota</taxon>
        <taxon>Bacteroidia</taxon>
        <taxon>Bacteroidales</taxon>
        <taxon>Muribaculaceae</taxon>
    </lineage>
</organism>
<accession>A0A7C9NZE5</accession>
<keyword evidence="1" id="KW-0479">Metal-binding</keyword>
<reference evidence="3" key="1">
    <citation type="submission" date="2018-08" db="EMBL/GenBank/DDBJ databases">
        <title>Murine metabolic-syndrome-specific gut microbial biobank.</title>
        <authorList>
            <person name="Liu C."/>
        </authorList>
    </citation>
    <scope>NUCLEOTIDE SEQUENCE [LARGE SCALE GENOMIC DNA]</scope>
    <source>
        <strain evidence="3">Z82</strain>
    </source>
</reference>
<name>A0A7C9NZE5_9BACT</name>
<dbReference type="EMBL" id="QWKH01000030">
    <property type="protein sequence ID" value="NBI34490.1"/>
    <property type="molecule type" value="Genomic_DNA"/>
</dbReference>
<evidence type="ECO:0000259" key="2">
    <source>
        <dbReference type="Pfam" id="PF03328"/>
    </source>
</evidence>
<gene>
    <name evidence="3" type="ORF">D1639_05490</name>
</gene>
<dbReference type="Pfam" id="PF03328">
    <property type="entry name" value="HpcH_HpaI"/>
    <property type="match status" value="1"/>
</dbReference>
<dbReference type="GO" id="GO:0003824">
    <property type="term" value="F:catalytic activity"/>
    <property type="evidence" value="ECO:0007669"/>
    <property type="project" value="InterPro"/>
</dbReference>
<feature type="domain" description="HpcH/HpaI aldolase/citrate lyase" evidence="2">
    <location>
        <begin position="68"/>
        <end position="174"/>
    </location>
</feature>
<dbReference type="InterPro" id="IPR040442">
    <property type="entry name" value="Pyrv_kinase-like_dom_sf"/>
</dbReference>
<dbReference type="SUPFAM" id="SSF51621">
    <property type="entry name" value="Phosphoenolpyruvate/pyruvate domain"/>
    <property type="match status" value="1"/>
</dbReference>
<protein>
    <recommendedName>
        <fullName evidence="2">HpcH/HpaI aldolase/citrate lyase domain-containing protein</fullName>
    </recommendedName>
</protein>
<proteinExistence type="predicted"/>
<dbReference type="GO" id="GO:0046872">
    <property type="term" value="F:metal ion binding"/>
    <property type="evidence" value="ECO:0007669"/>
    <property type="project" value="UniProtKB-KW"/>
</dbReference>
<sequence length="263" mass="29023">MEATAKKMLDTLRELRDECNCIAVKAEFEAEGSRLDEMIMLSEVIHRADMQLTVKIGGCEAVRDLDQCRLLGAGGIMGPMIESPFAMEKYMGAAKKVYGDQIDAIDWIINTETKTCHANLDSIFDAGEGFLNTIAIGRVDLSASMGLSRADINDEVMLEAATDIAERARERGITVGFGGGISFDAIPFIMAMKPYADRFETRKVVFGIGGGEATIRRGILLAMEFETLYLQSKCAFYDRMANEDRARLEMLASRLERAKAEMA</sequence>
<dbReference type="Gene3D" id="3.20.20.60">
    <property type="entry name" value="Phosphoenolpyruvate-binding domains"/>
    <property type="match status" value="1"/>
</dbReference>
<dbReference type="InterPro" id="IPR005000">
    <property type="entry name" value="Aldolase/citrate-lyase_domain"/>
</dbReference>